<protein>
    <submittedName>
        <fullName evidence="5">Transcriptional regulator</fullName>
    </submittedName>
</protein>
<dbReference type="InterPro" id="IPR018060">
    <property type="entry name" value="HTH_AraC"/>
</dbReference>
<keyword evidence="2" id="KW-0238">DNA-binding</keyword>
<evidence type="ECO:0000256" key="1">
    <source>
        <dbReference type="ARBA" id="ARBA00023015"/>
    </source>
</evidence>
<dbReference type="Proteomes" id="UP000218554">
    <property type="component" value="Chromosome"/>
</dbReference>
<dbReference type="GO" id="GO:0000976">
    <property type="term" value="F:transcription cis-regulatory region binding"/>
    <property type="evidence" value="ECO:0007669"/>
    <property type="project" value="TreeGrafter"/>
</dbReference>
<dbReference type="InterPro" id="IPR009057">
    <property type="entry name" value="Homeodomain-like_sf"/>
</dbReference>
<dbReference type="PROSITE" id="PS01124">
    <property type="entry name" value="HTH_ARAC_FAMILY_2"/>
    <property type="match status" value="1"/>
</dbReference>
<dbReference type="KEGG" id="pfuw:KF707C_38440"/>
<keyword evidence="1" id="KW-0805">Transcription regulation</keyword>
<reference evidence="6" key="1">
    <citation type="submission" date="2015-05" db="EMBL/GenBank/DDBJ databases">
        <title>Draft genome sequencing of a biphenyl-degrading bacterium, Pseudomonas balearica KF707 (=NBRC110670).</title>
        <authorList>
            <person name="Kimura N."/>
            <person name="Hirose J."/>
            <person name="Watanabe T."/>
            <person name="Suenaga H."/>
            <person name="Fujihara H."/>
            <person name="Noguchi M."/>
            <person name="Hashimoto M."/>
            <person name="Shimodaira J."/>
            <person name="Tsuchikane K."/>
            <person name="Hosoyama A."/>
            <person name="Yamazoe A."/>
            <person name="Fujita N."/>
            <person name="Furukawa K."/>
        </authorList>
    </citation>
    <scope>NUCLEOTIDE SEQUENCE [LARGE SCALE GENOMIC DNA]</scope>
    <source>
        <strain evidence="6">DSM 10086 / NBRC 110670 / KF707</strain>
    </source>
</reference>
<dbReference type="GO" id="GO:0003700">
    <property type="term" value="F:DNA-binding transcription factor activity"/>
    <property type="evidence" value="ECO:0007669"/>
    <property type="project" value="InterPro"/>
</dbReference>
<organism evidence="5 6">
    <name type="scientific">Metapseudomonas furukawaii</name>
    <name type="common">Pseudomonas furukawaii</name>
    <dbReference type="NCBI Taxonomy" id="1149133"/>
    <lineage>
        <taxon>Bacteria</taxon>
        <taxon>Pseudomonadati</taxon>
        <taxon>Pseudomonadota</taxon>
        <taxon>Gammaproteobacteria</taxon>
        <taxon>Pseudomonadales</taxon>
        <taxon>Pseudomonadaceae</taxon>
        <taxon>Metapseudomonas</taxon>
    </lineage>
</organism>
<feature type="domain" description="HTH araC/xylS-type" evidence="4">
    <location>
        <begin position="351"/>
        <end position="449"/>
    </location>
</feature>
<keyword evidence="3" id="KW-0804">Transcription</keyword>
<proteinExistence type="predicted"/>
<dbReference type="InterPro" id="IPR032687">
    <property type="entry name" value="AraC-type_N"/>
</dbReference>
<keyword evidence="6" id="KW-1185">Reference proteome</keyword>
<dbReference type="PANTHER" id="PTHR47894:SF1">
    <property type="entry name" value="HTH-TYPE TRANSCRIPTIONAL REGULATOR VQSM"/>
    <property type="match status" value="1"/>
</dbReference>
<dbReference type="AlphaFoldDB" id="A0AAD1C3T7"/>
<evidence type="ECO:0000256" key="2">
    <source>
        <dbReference type="ARBA" id="ARBA00023125"/>
    </source>
</evidence>
<dbReference type="PANTHER" id="PTHR47894">
    <property type="entry name" value="HTH-TYPE TRANSCRIPTIONAL REGULATOR GADX"/>
    <property type="match status" value="1"/>
</dbReference>
<dbReference type="Gene3D" id="1.10.10.60">
    <property type="entry name" value="Homeodomain-like"/>
    <property type="match status" value="1"/>
</dbReference>
<sequence>MAFWLRSCRGAGVLCLYGSTRTDADSTHGSRAQKGVRGCGGSGCPVHSPGVRCQGALVLGFRFSRHWAAVFSCPAMSTWRMSRLLRDGEMLFSKRCTASRMVRCSCARTFVLAIFWLRSSIMTDRRHTVFCESLFVRNAALFAPYLGAVGLGEKVLTSPDAEIPLSQYMALWEVVGREVSPSVGLQTGARAQSSDWGAYGYAARSAPSMQLALRCLSHFYAVLAQGARTEVSVNDSFVTLIYQVVDPLITERRQDTEYTTSAALAILRELTKCSSLKPVRVEFEHDRLGDLSVYQDVFSCPVVFNQPDNRMVFAKSLLDMPILTADTRLFQALEPFLQRQHSARVESELLGRMAAHIASGLGSGGVSIEWVASSMNMGVRTLQRRLSEQGLDFTQVVEDVRRSLAEEYVARSDYSFTHIALLLGYSEASSFSRAFRRWTQLTPLKYRQRARG</sequence>
<accession>A0AAD1C3T7</accession>
<dbReference type="SUPFAM" id="SSF46689">
    <property type="entry name" value="Homeodomain-like"/>
    <property type="match status" value="1"/>
</dbReference>
<reference evidence="5 6" key="2">
    <citation type="journal article" date="2017" name="Int. J. Syst. Evol. Microbiol.">
        <title>Pseudomonas furukawaii sp. nov., a polychlorinated biphenyl-degrading bacterium isolated from biphenyl-contaminated soil in Japan.</title>
        <authorList>
            <person name="Kimura N."/>
            <person name="Watanabe T."/>
            <person name="Suenaga H."/>
            <person name="Fujihara H."/>
            <person name="Futagami T."/>
            <person name="Goto M."/>
            <person name="Hanada S."/>
            <person name="Hirose J."/>
        </authorList>
    </citation>
    <scope>NUCLEOTIDE SEQUENCE [LARGE SCALE GENOMIC DNA]</scope>
    <source>
        <strain evidence="6">DSM 10086 / NBRC 110670 / KF707</strain>
    </source>
</reference>
<dbReference type="Pfam" id="PF12833">
    <property type="entry name" value="HTH_18"/>
    <property type="match status" value="1"/>
</dbReference>
<evidence type="ECO:0000313" key="5">
    <source>
        <dbReference type="EMBL" id="BAU75532.1"/>
    </source>
</evidence>
<evidence type="ECO:0000259" key="4">
    <source>
        <dbReference type="PROSITE" id="PS01124"/>
    </source>
</evidence>
<dbReference type="EMBL" id="AP014862">
    <property type="protein sequence ID" value="BAU75532.1"/>
    <property type="molecule type" value="Genomic_DNA"/>
</dbReference>
<dbReference type="GO" id="GO:0005829">
    <property type="term" value="C:cytosol"/>
    <property type="evidence" value="ECO:0007669"/>
    <property type="project" value="TreeGrafter"/>
</dbReference>
<dbReference type="SMART" id="SM00342">
    <property type="entry name" value="HTH_ARAC"/>
    <property type="match status" value="1"/>
</dbReference>
<gene>
    <name evidence="5" type="ORF">KF707C_38440</name>
</gene>
<evidence type="ECO:0000313" key="6">
    <source>
        <dbReference type="Proteomes" id="UP000218554"/>
    </source>
</evidence>
<dbReference type="Pfam" id="PF12625">
    <property type="entry name" value="Arabinose_bd"/>
    <property type="match status" value="1"/>
</dbReference>
<evidence type="ECO:0000256" key="3">
    <source>
        <dbReference type="ARBA" id="ARBA00023163"/>
    </source>
</evidence>
<name>A0AAD1C3T7_METFU</name>